<accession>A0A938XUH4</accession>
<protein>
    <recommendedName>
        <fullName evidence="2">DUF5658 domain-containing protein</fullName>
    </recommendedName>
</protein>
<keyword evidence="1" id="KW-0812">Transmembrane</keyword>
<keyword evidence="1" id="KW-1133">Transmembrane helix</keyword>
<dbReference type="AlphaFoldDB" id="A0A938XUH4"/>
<dbReference type="Proteomes" id="UP000774000">
    <property type="component" value="Unassembled WGS sequence"/>
</dbReference>
<feature type="transmembrane region" description="Helical" evidence="1">
    <location>
        <begin position="7"/>
        <end position="31"/>
    </location>
</feature>
<proteinExistence type="predicted"/>
<dbReference type="InterPro" id="IPR043717">
    <property type="entry name" value="DUF5658"/>
</dbReference>
<feature type="domain" description="DUF5658" evidence="2">
    <location>
        <begin position="15"/>
        <end position="103"/>
    </location>
</feature>
<dbReference type="Pfam" id="PF18902">
    <property type="entry name" value="DUF5658"/>
    <property type="match status" value="1"/>
</dbReference>
<dbReference type="EMBL" id="JAFBDQ010000022">
    <property type="protein sequence ID" value="MBM7558016.1"/>
    <property type="molecule type" value="Genomic_DNA"/>
</dbReference>
<evidence type="ECO:0000313" key="4">
    <source>
        <dbReference type="Proteomes" id="UP000774000"/>
    </source>
</evidence>
<evidence type="ECO:0000313" key="3">
    <source>
        <dbReference type="EMBL" id="MBM7558016.1"/>
    </source>
</evidence>
<organism evidence="3 4">
    <name type="scientific">Halanaerobacter jeridensis</name>
    <dbReference type="NCBI Taxonomy" id="706427"/>
    <lineage>
        <taxon>Bacteria</taxon>
        <taxon>Bacillati</taxon>
        <taxon>Bacillota</taxon>
        <taxon>Clostridia</taxon>
        <taxon>Halanaerobiales</taxon>
        <taxon>Halobacteroidaceae</taxon>
        <taxon>Halanaerobacter</taxon>
    </lineage>
</organism>
<evidence type="ECO:0000256" key="1">
    <source>
        <dbReference type="SAM" id="Phobius"/>
    </source>
</evidence>
<keyword evidence="4" id="KW-1185">Reference proteome</keyword>
<comment type="caution">
    <text evidence="3">The sequence shown here is derived from an EMBL/GenBank/DDBJ whole genome shotgun (WGS) entry which is preliminary data.</text>
</comment>
<name>A0A938XUH4_9FIRM</name>
<dbReference type="RefSeq" id="WP_369127974.1">
    <property type="nucleotide sequence ID" value="NZ_JAFBDQ010000022.1"/>
</dbReference>
<reference evidence="3" key="1">
    <citation type="submission" date="2021-01" db="EMBL/GenBank/DDBJ databases">
        <title>Genomic Encyclopedia of Type Strains, Phase IV (KMG-IV): sequencing the most valuable type-strain genomes for metagenomic binning, comparative biology and taxonomic classification.</title>
        <authorList>
            <person name="Goeker M."/>
        </authorList>
    </citation>
    <scope>NUCLEOTIDE SEQUENCE</scope>
    <source>
        <strain evidence="3">DSM 23230</strain>
    </source>
</reference>
<evidence type="ECO:0000259" key="2">
    <source>
        <dbReference type="Pfam" id="PF18902"/>
    </source>
</evidence>
<feature type="transmembrane region" description="Helical" evidence="1">
    <location>
        <begin position="82"/>
        <end position="102"/>
    </location>
</feature>
<gene>
    <name evidence="3" type="ORF">JOC47_002885</name>
</gene>
<feature type="transmembrane region" description="Helical" evidence="1">
    <location>
        <begin position="51"/>
        <end position="70"/>
    </location>
</feature>
<keyword evidence="1" id="KW-0472">Membrane</keyword>
<sequence length="108" mass="13067">MTKSKILLIRFSLLLLILFNISDYFFTTFYLKQGYQEINPIINAVLHFDIRLFQFLKLLAVPSLLLILMQDKTIKKLINHKFILYSYLIIFYFYFLLTIYYTTALINY</sequence>